<evidence type="ECO:0000256" key="7">
    <source>
        <dbReference type="ARBA" id="ARBA00022798"/>
    </source>
</evidence>
<dbReference type="Gene3D" id="1.25.40.340">
    <property type="match status" value="1"/>
</dbReference>
<keyword evidence="8" id="KW-0067">ATP-binding</keyword>
<dbReference type="SMART" id="SM01120">
    <property type="entry name" value="Dak2"/>
    <property type="match status" value="1"/>
</dbReference>
<comment type="pathway">
    <text evidence="2">Polyol metabolism; glycerol fermentation; glycerone phosphate from glycerol (oxidative route): step 2/2.</text>
</comment>
<dbReference type="UniPathway" id="UPA00617">
    <property type="reaction ID" value="UER00669"/>
</dbReference>
<dbReference type="Pfam" id="PF02734">
    <property type="entry name" value="Dak2"/>
    <property type="match status" value="1"/>
</dbReference>
<evidence type="ECO:0000259" key="14">
    <source>
        <dbReference type="PROSITE" id="PS51481"/>
    </source>
</evidence>
<dbReference type="GO" id="GO:0019588">
    <property type="term" value="P:anaerobic glycerol catabolic process"/>
    <property type="evidence" value="ECO:0007669"/>
    <property type="project" value="UniProtKB-UniPathway"/>
</dbReference>
<dbReference type="GO" id="GO:0005524">
    <property type="term" value="F:ATP binding"/>
    <property type="evidence" value="ECO:0007669"/>
    <property type="project" value="UniProtKB-KW"/>
</dbReference>
<evidence type="ECO:0000256" key="5">
    <source>
        <dbReference type="ARBA" id="ARBA00022741"/>
    </source>
</evidence>
<dbReference type="PROSITE" id="PS51480">
    <property type="entry name" value="DHAL"/>
    <property type="match status" value="1"/>
</dbReference>
<comment type="catalytic activity">
    <reaction evidence="9">
        <text>D-glyceraldehyde + ATP = D-glyceraldehyde 3-phosphate + ADP + H(+)</text>
        <dbReference type="Rhea" id="RHEA:13941"/>
        <dbReference type="ChEBI" id="CHEBI:15378"/>
        <dbReference type="ChEBI" id="CHEBI:17378"/>
        <dbReference type="ChEBI" id="CHEBI:30616"/>
        <dbReference type="ChEBI" id="CHEBI:59776"/>
        <dbReference type="ChEBI" id="CHEBI:456216"/>
        <dbReference type="EC" id="2.7.1.28"/>
    </reaction>
</comment>
<dbReference type="GO" id="GO:0050354">
    <property type="term" value="F:triokinase activity"/>
    <property type="evidence" value="ECO:0007669"/>
    <property type="project" value="UniProtKB-EC"/>
</dbReference>
<dbReference type="InterPro" id="IPR012734">
    <property type="entry name" value="DhaK_ATP"/>
</dbReference>
<dbReference type="Gene3D" id="3.40.50.10440">
    <property type="entry name" value="Dihydroxyacetone kinase, domain 1"/>
    <property type="match status" value="1"/>
</dbReference>
<evidence type="ECO:0000313" key="15">
    <source>
        <dbReference type="EMBL" id="ODV64601.1"/>
    </source>
</evidence>
<dbReference type="FunFam" id="3.40.50.10440:FF:000001">
    <property type="entry name" value="Dihydroxyacetone kinase, DhaK subunit"/>
    <property type="match status" value="1"/>
</dbReference>
<evidence type="ECO:0000256" key="8">
    <source>
        <dbReference type="ARBA" id="ARBA00022840"/>
    </source>
</evidence>
<dbReference type="InterPro" id="IPR004006">
    <property type="entry name" value="DhaK_dom"/>
</dbReference>
<dbReference type="EMBL" id="KV454548">
    <property type="protein sequence ID" value="ODV64601.1"/>
    <property type="molecule type" value="Genomic_DNA"/>
</dbReference>
<evidence type="ECO:0000256" key="2">
    <source>
        <dbReference type="ARBA" id="ARBA00004778"/>
    </source>
</evidence>
<dbReference type="GeneID" id="30994465"/>
<dbReference type="Gene3D" id="3.30.1180.20">
    <property type="entry name" value="Dihydroxyacetone kinase, domain 2"/>
    <property type="match status" value="1"/>
</dbReference>
<evidence type="ECO:0000256" key="12">
    <source>
        <dbReference type="PIRSR" id="PIRSR612734-2"/>
    </source>
</evidence>
<keyword evidence="5" id="KW-0547">Nucleotide-binding</keyword>
<proteinExistence type="inferred from homology"/>
<dbReference type="InterPro" id="IPR004007">
    <property type="entry name" value="DhaL_dom"/>
</dbReference>
<feature type="active site" description="Tele-hemiaminal-histidine intermediate" evidence="11">
    <location>
        <position position="224"/>
    </location>
</feature>
<dbReference type="NCBIfam" id="TIGR02361">
    <property type="entry name" value="dak_ATP"/>
    <property type="match status" value="1"/>
</dbReference>
<accession>A0A1E4RBF4</accession>
<organism evidence="15 16">
    <name type="scientific">Hyphopichia burtonii NRRL Y-1933</name>
    <dbReference type="NCBI Taxonomy" id="984485"/>
    <lineage>
        <taxon>Eukaryota</taxon>
        <taxon>Fungi</taxon>
        <taxon>Dikarya</taxon>
        <taxon>Ascomycota</taxon>
        <taxon>Saccharomycotina</taxon>
        <taxon>Pichiomycetes</taxon>
        <taxon>Debaryomycetaceae</taxon>
        <taxon>Hyphopichia</taxon>
    </lineage>
</organism>
<dbReference type="GO" id="GO:0004371">
    <property type="term" value="F:glycerone kinase activity"/>
    <property type="evidence" value="ECO:0007669"/>
    <property type="project" value="UniProtKB-EC"/>
</dbReference>
<evidence type="ECO:0000256" key="4">
    <source>
        <dbReference type="ARBA" id="ARBA00022679"/>
    </source>
</evidence>
<dbReference type="GO" id="GO:0005829">
    <property type="term" value="C:cytosol"/>
    <property type="evidence" value="ECO:0007669"/>
    <property type="project" value="TreeGrafter"/>
</dbReference>
<evidence type="ECO:0000256" key="11">
    <source>
        <dbReference type="PIRSR" id="PIRSR612734-1"/>
    </source>
</evidence>
<evidence type="ECO:0000256" key="9">
    <source>
        <dbReference type="ARBA" id="ARBA00047974"/>
    </source>
</evidence>
<comment type="function">
    <text evidence="1">Catalyzes both the phosphorylation of dihydroxyacetone and of glyceraldehyde.</text>
</comment>
<dbReference type="SUPFAM" id="SSF82549">
    <property type="entry name" value="DAK1/DegV-like"/>
    <property type="match status" value="1"/>
</dbReference>
<dbReference type="Proteomes" id="UP000095085">
    <property type="component" value="Unassembled WGS sequence"/>
</dbReference>
<feature type="binding site" evidence="12">
    <location>
        <begin position="54"/>
        <end position="57"/>
    </location>
    <ligand>
        <name>substrate</name>
    </ligand>
</feature>
<dbReference type="Pfam" id="PF02733">
    <property type="entry name" value="Dak1"/>
    <property type="match status" value="1"/>
</dbReference>
<feature type="domain" description="DhaL" evidence="13">
    <location>
        <begin position="391"/>
        <end position="592"/>
    </location>
</feature>
<evidence type="ECO:0000259" key="13">
    <source>
        <dbReference type="PROSITE" id="PS51480"/>
    </source>
</evidence>
<keyword evidence="6" id="KW-0418">Kinase</keyword>
<dbReference type="InterPro" id="IPR036117">
    <property type="entry name" value="DhaL_dom_sf"/>
</dbReference>
<comment type="catalytic activity">
    <reaction evidence="10">
        <text>dihydroxyacetone + ATP = dihydroxyacetone phosphate + ADP + H(+)</text>
        <dbReference type="Rhea" id="RHEA:15773"/>
        <dbReference type="ChEBI" id="CHEBI:15378"/>
        <dbReference type="ChEBI" id="CHEBI:16016"/>
        <dbReference type="ChEBI" id="CHEBI:30616"/>
        <dbReference type="ChEBI" id="CHEBI:57642"/>
        <dbReference type="ChEBI" id="CHEBI:456216"/>
        <dbReference type="EC" id="2.7.1.29"/>
    </reaction>
</comment>
<evidence type="ECO:0000256" key="3">
    <source>
        <dbReference type="ARBA" id="ARBA00008757"/>
    </source>
</evidence>
<dbReference type="PANTHER" id="PTHR28629">
    <property type="entry name" value="TRIOKINASE/FMN CYCLASE"/>
    <property type="match status" value="1"/>
</dbReference>
<dbReference type="PANTHER" id="PTHR28629:SF1">
    <property type="entry name" value="YALI0F01606P"/>
    <property type="match status" value="1"/>
</dbReference>
<dbReference type="STRING" id="984485.A0A1E4RBF4"/>
<dbReference type="SUPFAM" id="SSF101473">
    <property type="entry name" value="DhaL-like"/>
    <property type="match status" value="1"/>
</dbReference>
<dbReference type="InterPro" id="IPR050861">
    <property type="entry name" value="Dihydroxyacetone_Kinase"/>
</dbReference>
<gene>
    <name evidence="15" type="ORF">HYPBUDRAFT_145637</name>
</gene>
<evidence type="ECO:0000256" key="6">
    <source>
        <dbReference type="ARBA" id="ARBA00022777"/>
    </source>
</evidence>
<keyword evidence="16" id="KW-1185">Reference proteome</keyword>
<feature type="domain" description="DhaK" evidence="14">
    <location>
        <begin position="9"/>
        <end position="352"/>
    </location>
</feature>
<reference evidence="16" key="1">
    <citation type="submission" date="2016-05" db="EMBL/GenBank/DDBJ databases">
        <title>Comparative genomics of biotechnologically important yeasts.</title>
        <authorList>
            <consortium name="DOE Joint Genome Institute"/>
            <person name="Riley R."/>
            <person name="Haridas S."/>
            <person name="Wolfe K.H."/>
            <person name="Lopes M.R."/>
            <person name="Hittinger C.T."/>
            <person name="Goker M."/>
            <person name="Salamov A."/>
            <person name="Wisecaver J."/>
            <person name="Long T.M."/>
            <person name="Aerts A.L."/>
            <person name="Barry K."/>
            <person name="Choi C."/>
            <person name="Clum A."/>
            <person name="Coughlan A.Y."/>
            <person name="Deshpande S."/>
            <person name="Douglass A.P."/>
            <person name="Hanson S.J."/>
            <person name="Klenk H.-P."/>
            <person name="Labutti K."/>
            <person name="Lapidus A."/>
            <person name="Lindquist E."/>
            <person name="Lipzen A."/>
            <person name="Meier-Kolthoff J.P."/>
            <person name="Ohm R.A."/>
            <person name="Otillar R.P."/>
            <person name="Pangilinan J."/>
            <person name="Peng Y."/>
            <person name="Rokas A."/>
            <person name="Rosa C.A."/>
            <person name="Scheuner C."/>
            <person name="Sibirny A.A."/>
            <person name="Slot J.C."/>
            <person name="Stielow J.B."/>
            <person name="Sun H."/>
            <person name="Kurtzman C.P."/>
            <person name="Blackwell M."/>
            <person name="Grigoriev I.V."/>
            <person name="Jeffries T.W."/>
        </authorList>
    </citation>
    <scope>NUCLEOTIDE SEQUENCE [LARGE SCALE GENOMIC DNA]</scope>
    <source>
        <strain evidence="16">NRRL Y-1933</strain>
    </source>
</reference>
<keyword evidence="7" id="KW-0319">Glycerol metabolism</keyword>
<sequence>MPKHFLPKEESHLVSHCLKGVICENDDLSLLENEKVVYYNKYSDSKVSLISGGGSGHEPLWSSMVGKGMLTAAAQGDVFASPNDKNIQAAEKATHSNAGVIFIITNYTGDNLYFGMAAQDLISRYGEDKVRLLRVTDDVAVGKSTGGLVGRRTLAGHALVMKVLGAASERNYNINDIFQLGVDINKNIASINAGLDHVHIPGHGADEDYGQLGPSQIEIGLGIHNEPGVVKINHVPTNEELINQLLHYIFNTEDPERGWFEYDKDDEIVLLFNNLGGLPIIEEKALLYQTVKQLDSTYGIIPARAYSGAFVTSLNAPIFTITLFNVTKSVSTKFSSKQIFDLLDDTTTATGWTKSHIPQNDSFKNRIISNFEGYAEDEKADFSHDINIDSNLLVKVIQTAADNVIKKEPEITDWDTKMGDGDCGKTLETGSLAILRELKQNSLSDGSVITALHLVLKVIKEDMGGTLGAILFIFMKSFINKLEILIADENSKSENVFGIALLHGITTLCEFTKARIGHRTVMDVLIPFCESFAKSNDINTAVEVARKAAEGTRKLKPKLGRATYVGGIDNQTDFPPDPGAYGVYEIIDALKLLA</sequence>
<feature type="binding site" evidence="12">
    <location>
        <position position="110"/>
    </location>
    <ligand>
        <name>substrate</name>
    </ligand>
</feature>
<dbReference type="OrthoDB" id="1724672at2759"/>
<evidence type="ECO:0000256" key="1">
    <source>
        <dbReference type="ARBA" id="ARBA00003264"/>
    </source>
</evidence>
<dbReference type="RefSeq" id="XP_020073668.1">
    <property type="nucleotide sequence ID" value="XM_020219915.1"/>
</dbReference>
<dbReference type="FunFam" id="3.30.1180.20:FF:000001">
    <property type="entry name" value="Dihydroxyacetone kinase 1"/>
    <property type="match status" value="1"/>
</dbReference>
<evidence type="ECO:0000313" key="16">
    <source>
        <dbReference type="Proteomes" id="UP000095085"/>
    </source>
</evidence>
<comment type="similarity">
    <text evidence="3">Belongs to the dihydroxyacetone kinase (DAK) family.</text>
</comment>
<name>A0A1E4RBF4_9ASCO</name>
<dbReference type="AlphaFoldDB" id="A0A1E4RBF4"/>
<keyword evidence="4" id="KW-0808">Transferase</keyword>
<dbReference type="PROSITE" id="PS51481">
    <property type="entry name" value="DHAK"/>
    <property type="match status" value="1"/>
</dbReference>
<evidence type="ECO:0000256" key="10">
    <source>
        <dbReference type="ARBA" id="ARBA00048898"/>
    </source>
</evidence>
<protein>
    <submittedName>
        <fullName evidence="15">Dak1-domain-containing protein</fullName>
    </submittedName>
</protein>